<sequence length="120" mass="12630">MRRRNATAVVMVSFALAATLVGAVGGGAAADVELTNETVGVDVESGCAPVLDSERRVTRKASVCDAVLVTEHPRKPACHVPSTELALPVDSSNWGEFPVHADHLRLRAPLHGVDLRVVSV</sequence>
<evidence type="ECO:0000313" key="2">
    <source>
        <dbReference type="Proteomes" id="UP001596388"/>
    </source>
</evidence>
<reference evidence="1 2" key="1">
    <citation type="journal article" date="2019" name="Int. J. Syst. Evol. Microbiol.">
        <title>The Global Catalogue of Microorganisms (GCM) 10K type strain sequencing project: providing services to taxonomists for standard genome sequencing and annotation.</title>
        <authorList>
            <consortium name="The Broad Institute Genomics Platform"/>
            <consortium name="The Broad Institute Genome Sequencing Center for Infectious Disease"/>
            <person name="Wu L."/>
            <person name="Ma J."/>
        </authorList>
    </citation>
    <scope>NUCLEOTIDE SEQUENCE [LARGE SCALE GENOMIC DNA]</scope>
    <source>
        <strain evidence="1 2">DT55</strain>
    </source>
</reference>
<accession>A0ABD5WTA1</accession>
<dbReference type="AlphaFoldDB" id="A0ABD5WTA1"/>
<proteinExistence type="predicted"/>
<dbReference type="Proteomes" id="UP001596388">
    <property type="component" value="Unassembled WGS sequence"/>
</dbReference>
<keyword evidence="2" id="KW-1185">Reference proteome</keyword>
<comment type="caution">
    <text evidence="1">The sequence shown here is derived from an EMBL/GenBank/DDBJ whole genome shotgun (WGS) entry which is preliminary data.</text>
</comment>
<name>A0ABD5WTA1_9EURY</name>
<dbReference type="EMBL" id="JBHTAG010000001">
    <property type="protein sequence ID" value="MFC7095693.1"/>
    <property type="molecule type" value="Genomic_DNA"/>
</dbReference>
<organism evidence="1 2">
    <name type="scientific">Halobaculum marinum</name>
    <dbReference type="NCBI Taxonomy" id="3031996"/>
    <lineage>
        <taxon>Archaea</taxon>
        <taxon>Methanobacteriati</taxon>
        <taxon>Methanobacteriota</taxon>
        <taxon>Stenosarchaea group</taxon>
        <taxon>Halobacteria</taxon>
        <taxon>Halobacteriales</taxon>
        <taxon>Haloferacaceae</taxon>
        <taxon>Halobaculum</taxon>
    </lineage>
</organism>
<dbReference type="RefSeq" id="WP_276239671.1">
    <property type="nucleotide sequence ID" value="NZ_JBHTAG010000001.1"/>
</dbReference>
<protein>
    <recommendedName>
        <fullName evidence="3">Secreted protein</fullName>
    </recommendedName>
</protein>
<evidence type="ECO:0000313" key="1">
    <source>
        <dbReference type="EMBL" id="MFC7095693.1"/>
    </source>
</evidence>
<gene>
    <name evidence="1" type="ORF">ACFQKD_00100</name>
</gene>
<evidence type="ECO:0008006" key="3">
    <source>
        <dbReference type="Google" id="ProtNLM"/>
    </source>
</evidence>